<reference evidence="1 2" key="1">
    <citation type="submission" date="2016-01" db="EMBL/GenBank/DDBJ databases">
        <title>Genome Sequences of Twelve Sporeforming Bacillus Species Isolated from Foods.</title>
        <authorList>
            <person name="Berendsen E.M."/>
            <person name="Wells-Bennik M.H."/>
            <person name="Krawcyk A.O."/>
            <person name="De Jong A."/>
            <person name="Holsappel S."/>
            <person name="Eijlander R.T."/>
            <person name="Kuipers O.P."/>
        </authorList>
    </citation>
    <scope>NUCLEOTIDE SEQUENCE [LARGE SCALE GENOMIC DNA]</scope>
    <source>
        <strain evidence="1 2">B4099</strain>
    </source>
</reference>
<proteinExistence type="predicted"/>
<dbReference type="PATRIC" id="fig|1398.25.peg.2582"/>
<dbReference type="AlphaFoldDB" id="A0A150KFN9"/>
<gene>
    <name evidence="1" type="ORF">B4099_0949</name>
</gene>
<evidence type="ECO:0000313" key="1">
    <source>
        <dbReference type="EMBL" id="KYC69895.1"/>
    </source>
</evidence>
<dbReference type="GeneID" id="93260899"/>
<protein>
    <submittedName>
        <fullName evidence="1">Uncharacterized protein</fullName>
    </submittedName>
</protein>
<name>A0A150KFN9_HEYCO</name>
<dbReference type="EMBL" id="LQYI01000041">
    <property type="protein sequence ID" value="KYC69895.1"/>
    <property type="molecule type" value="Genomic_DNA"/>
</dbReference>
<dbReference type="Proteomes" id="UP000075304">
    <property type="component" value="Unassembled WGS sequence"/>
</dbReference>
<dbReference type="RefSeq" id="WP_061574755.1">
    <property type="nucleotide sequence ID" value="NZ_JAABON010000167.1"/>
</dbReference>
<evidence type="ECO:0000313" key="2">
    <source>
        <dbReference type="Proteomes" id="UP000075304"/>
    </source>
</evidence>
<dbReference type="Gene3D" id="6.10.320.10">
    <property type="match status" value="1"/>
</dbReference>
<organism evidence="1 2">
    <name type="scientific">Heyndrickxia coagulans</name>
    <name type="common">Weizmannia coagulans</name>
    <dbReference type="NCBI Taxonomy" id="1398"/>
    <lineage>
        <taxon>Bacteria</taxon>
        <taxon>Bacillati</taxon>
        <taxon>Bacillota</taxon>
        <taxon>Bacilli</taxon>
        <taxon>Bacillales</taxon>
        <taxon>Bacillaceae</taxon>
        <taxon>Heyndrickxia</taxon>
    </lineage>
</organism>
<accession>A0A150KFN9</accession>
<sequence length="172" mass="19660">MQITVAEARLLKNAVSKKLHDLIQERNQIAYVEFEKGEKYTPHARTFQEVGTEIHQVRNHYRAVIKALAASNLRTTIEWKGEKVSIVEALELVKQLRAEAEMLQEFGNSQQVDRIARGAFDANVTYKKALFDPPAVKKQAEKTEKEANRLSILIDKANFSATVDLDFVEEYQ</sequence>
<comment type="caution">
    <text evidence="1">The sequence shown here is derived from an EMBL/GenBank/DDBJ whole genome shotgun (WGS) entry which is preliminary data.</text>
</comment>